<evidence type="ECO:0000256" key="1">
    <source>
        <dbReference type="ARBA" id="ARBA00004429"/>
    </source>
</evidence>
<keyword evidence="5 8" id="KW-0812">Transmembrane</keyword>
<evidence type="ECO:0000256" key="3">
    <source>
        <dbReference type="ARBA" id="ARBA00022475"/>
    </source>
</evidence>
<dbReference type="RefSeq" id="WP_039327708.1">
    <property type="nucleotide sequence ID" value="NZ_JTJJ01000008.1"/>
</dbReference>
<dbReference type="GO" id="GO:0005886">
    <property type="term" value="C:plasma membrane"/>
    <property type="evidence" value="ECO:0007669"/>
    <property type="project" value="UniProtKB-SubCell"/>
</dbReference>
<evidence type="ECO:0000256" key="5">
    <source>
        <dbReference type="ARBA" id="ARBA00022692"/>
    </source>
</evidence>
<name>A0A0B1RF13_9GAMM</name>
<dbReference type="FunFam" id="1.20.1640.10:FF:000001">
    <property type="entry name" value="Efflux pump membrane transporter"/>
    <property type="match status" value="1"/>
</dbReference>
<feature type="transmembrane region" description="Helical" evidence="8">
    <location>
        <begin position="360"/>
        <end position="381"/>
    </location>
</feature>
<dbReference type="SUPFAM" id="SSF82866">
    <property type="entry name" value="Multidrug efflux transporter AcrB transmembrane domain"/>
    <property type="match status" value="2"/>
</dbReference>
<dbReference type="EMBL" id="JTJJ01000008">
    <property type="protein sequence ID" value="KHJ69817.1"/>
    <property type="molecule type" value="Genomic_DNA"/>
</dbReference>
<dbReference type="Gene3D" id="3.30.70.1320">
    <property type="entry name" value="Multidrug efflux transporter AcrB pore domain like"/>
    <property type="match status" value="1"/>
</dbReference>
<dbReference type="InterPro" id="IPR001036">
    <property type="entry name" value="Acrflvin-R"/>
</dbReference>
<organism evidence="9 10">
    <name type="scientific">Pantoea rodasii</name>
    <dbReference type="NCBI Taxonomy" id="1076549"/>
    <lineage>
        <taxon>Bacteria</taxon>
        <taxon>Pseudomonadati</taxon>
        <taxon>Pseudomonadota</taxon>
        <taxon>Gammaproteobacteria</taxon>
        <taxon>Enterobacterales</taxon>
        <taxon>Erwiniaceae</taxon>
        <taxon>Pantoea</taxon>
    </lineage>
</organism>
<protein>
    <submittedName>
        <fullName evidence="9">Acriflavine resistance protein B</fullName>
    </submittedName>
</protein>
<feature type="transmembrane region" description="Helical" evidence="8">
    <location>
        <begin position="387"/>
        <end position="410"/>
    </location>
</feature>
<feature type="transmembrane region" description="Helical" evidence="8">
    <location>
        <begin position="463"/>
        <end position="486"/>
    </location>
</feature>
<accession>A0A0B1RF13</accession>
<evidence type="ECO:0000256" key="4">
    <source>
        <dbReference type="ARBA" id="ARBA00022519"/>
    </source>
</evidence>
<dbReference type="Gene3D" id="1.20.1640.10">
    <property type="entry name" value="Multidrug efflux transporter AcrB transmembrane domain"/>
    <property type="match status" value="2"/>
</dbReference>
<evidence type="ECO:0000256" key="2">
    <source>
        <dbReference type="ARBA" id="ARBA00022448"/>
    </source>
</evidence>
<gene>
    <name evidence="9" type="ORF">QU24_01615</name>
</gene>
<dbReference type="Gene3D" id="3.30.70.1440">
    <property type="entry name" value="Multidrug efflux transporter AcrB pore domain"/>
    <property type="match status" value="1"/>
</dbReference>
<evidence type="ECO:0000256" key="7">
    <source>
        <dbReference type="ARBA" id="ARBA00023136"/>
    </source>
</evidence>
<dbReference type="Proteomes" id="UP000030853">
    <property type="component" value="Unassembled WGS sequence"/>
</dbReference>
<dbReference type="SUPFAM" id="SSF82693">
    <property type="entry name" value="Multidrug efflux transporter AcrB pore domain, PN1, PN2, PC1 and PC2 subdomains"/>
    <property type="match status" value="3"/>
</dbReference>
<feature type="transmembrane region" description="Helical" evidence="8">
    <location>
        <begin position="334"/>
        <end position="353"/>
    </location>
</feature>
<feature type="transmembrane region" description="Helical" evidence="8">
    <location>
        <begin position="12"/>
        <end position="32"/>
    </location>
</feature>
<dbReference type="GO" id="GO:0042910">
    <property type="term" value="F:xenobiotic transmembrane transporter activity"/>
    <property type="evidence" value="ECO:0007669"/>
    <property type="project" value="TreeGrafter"/>
</dbReference>
<keyword evidence="3" id="KW-1003">Cell membrane</keyword>
<feature type="transmembrane region" description="Helical" evidence="8">
    <location>
        <begin position="431"/>
        <end position="451"/>
    </location>
</feature>
<dbReference type="InterPro" id="IPR027463">
    <property type="entry name" value="AcrB_DN_DC_subdom"/>
</dbReference>
<feature type="transmembrane region" description="Helical" evidence="8">
    <location>
        <begin position="855"/>
        <end position="873"/>
    </location>
</feature>
<keyword evidence="6 8" id="KW-1133">Transmembrane helix</keyword>
<keyword evidence="4" id="KW-0997">Cell inner membrane</keyword>
<evidence type="ECO:0000313" key="10">
    <source>
        <dbReference type="Proteomes" id="UP000030853"/>
    </source>
</evidence>
<dbReference type="PANTHER" id="PTHR32063">
    <property type="match status" value="1"/>
</dbReference>
<feature type="transmembrane region" description="Helical" evidence="8">
    <location>
        <begin position="956"/>
        <end position="976"/>
    </location>
</feature>
<reference evidence="9 10" key="1">
    <citation type="submission" date="2014-11" db="EMBL/GenBank/DDBJ databases">
        <title>Genome sequencing of Pantoea rodasii ND03.</title>
        <authorList>
            <person name="Muhamad Yunos N.Y."/>
            <person name="Chan K.-G."/>
        </authorList>
    </citation>
    <scope>NUCLEOTIDE SEQUENCE [LARGE SCALE GENOMIC DNA]</scope>
    <source>
        <strain evidence="9 10">ND03</strain>
    </source>
</reference>
<evidence type="ECO:0000256" key="8">
    <source>
        <dbReference type="SAM" id="Phobius"/>
    </source>
</evidence>
<sequence>MTFTERCLQRPIAVLLLWIAVMVAGAVCWQHLPVAALPTFDTPTIKVNASLSGASPETMASSVATPLEKNLATIPGVATMTSTNLEGATTIVLEFDPSVNIDSASVDVQAALYQSLKKLPSQMTTPPTFRKVNPADAPIAQISLDSPSMTLSDLNRYSDDLISPSLSMIKGVAEVTVIGQKRYAVRVEVDPAKLAATNMTLEELHTALKAANDNSPVGELDGKRQMMMLQTRGDLRNASDFSQVVVATRNGQPVRLADIASVQDSIENTLSHSAVNNHTAIVLSITRQPGANLVATLDTIKQLLPKLQQQMPASVHMQLLNDRSISVRNAIHDVNLTLFLTIALVIMVILLFLRHVRATVIPALSVPISLLGSFGLMYAFGLSLDNISLMGLTIAVGLVVDDAIVVLENIMRYIEQGEDPKHAALKGVREVGFTVISISLSLVAVFIPIFFMPGTMGLLFHEFAWVVSLAILVSAAASLTIIPLLVPMLMRHDSHHDKPEPAWSRVFEQAFERLRQCYARGLEWAVDHRAVTLSVAALTVALTAWLYISAPKGFFPQEDIGQVTANIDTPQDMSYDARKDVAFQLGNTLLKDGAVATLVTKVDHDTTQLNITLKDASQRPAMTQVLQQMRAETHYLPGIQVFFSPVQNFKVGGRAAKSSYQYTLQSVSSSSGLSLNDYANQLMAEMNKSGVFVGVNSDAQLNGLQAQLTIDRNKASLLGVDLDQIRSNLYAAFGTLQASTIYAPEDSYEVILEVQQPFRQNESDLSQIYVRSSAGDLLPLSTFTHISRVQGVTAVNHQGQLPAITLSFDLAPGKSLSDATQAISQAESAINLPATVFGQYAGQAALYQQSQSSQVWLIVLALAVIYVILGMLYESWIHPVTILLGLPSAAVGALLALRLMGLDLTFIAMIGILLLIGIVKKNAIMMIDFALSAQREQGLSAHDAITQACLQRFRPIMMTTLCAIMGALPIACGWGAGAELRQPMGVAVVGGLVFSQFITLFITPVLYLLFDRTGARLDTLTHATEES</sequence>
<evidence type="ECO:0000313" key="9">
    <source>
        <dbReference type="EMBL" id="KHJ69817.1"/>
    </source>
</evidence>
<proteinExistence type="predicted"/>
<evidence type="ECO:0000256" key="6">
    <source>
        <dbReference type="ARBA" id="ARBA00022989"/>
    </source>
</evidence>
<dbReference type="Gene3D" id="3.30.70.1430">
    <property type="entry name" value="Multidrug efflux transporter AcrB pore domain"/>
    <property type="match status" value="2"/>
</dbReference>
<dbReference type="Gene3D" id="3.30.2090.10">
    <property type="entry name" value="Multidrug efflux transporter AcrB TolC docking domain, DN and DC subdomains"/>
    <property type="match status" value="2"/>
</dbReference>
<comment type="caution">
    <text evidence="9">The sequence shown here is derived from an EMBL/GenBank/DDBJ whole genome shotgun (WGS) entry which is preliminary data.</text>
</comment>
<dbReference type="PRINTS" id="PR00702">
    <property type="entry name" value="ACRIFLAVINRP"/>
</dbReference>
<keyword evidence="7 8" id="KW-0472">Membrane</keyword>
<dbReference type="PANTHER" id="PTHR32063:SF21">
    <property type="entry name" value="MULTIDRUG RESISTANCE PROTEIN MDTB"/>
    <property type="match status" value="1"/>
</dbReference>
<dbReference type="SUPFAM" id="SSF82714">
    <property type="entry name" value="Multidrug efflux transporter AcrB TolC docking domain, DN and DC subdomains"/>
    <property type="match status" value="2"/>
</dbReference>
<dbReference type="AlphaFoldDB" id="A0A0B1RF13"/>
<comment type="subcellular location">
    <subcellularLocation>
        <location evidence="1">Cell inner membrane</location>
        <topology evidence="1">Multi-pass membrane protein</topology>
    </subcellularLocation>
</comment>
<keyword evidence="2" id="KW-0813">Transport</keyword>
<feature type="transmembrane region" description="Helical" evidence="8">
    <location>
        <begin position="988"/>
        <end position="1010"/>
    </location>
</feature>
<dbReference type="Pfam" id="PF00873">
    <property type="entry name" value="ACR_tran"/>
    <property type="match status" value="1"/>
</dbReference>
<feature type="transmembrane region" description="Helical" evidence="8">
    <location>
        <begin position="906"/>
        <end position="931"/>
    </location>
</feature>